<dbReference type="SUPFAM" id="SSF50156">
    <property type="entry name" value="PDZ domain-like"/>
    <property type="match status" value="1"/>
</dbReference>
<organism evidence="3 4">
    <name type="scientific">Candidatus Terasakiella magnetica</name>
    <dbReference type="NCBI Taxonomy" id="1867952"/>
    <lineage>
        <taxon>Bacteria</taxon>
        <taxon>Pseudomonadati</taxon>
        <taxon>Pseudomonadota</taxon>
        <taxon>Alphaproteobacteria</taxon>
        <taxon>Rhodospirillales</taxon>
        <taxon>Terasakiellaceae</taxon>
        <taxon>Terasakiella</taxon>
    </lineage>
</organism>
<evidence type="ECO:0000313" key="4">
    <source>
        <dbReference type="Proteomes" id="UP000231658"/>
    </source>
</evidence>
<feature type="chain" id="PRO_5008680877" evidence="1">
    <location>
        <begin position="19"/>
        <end position="268"/>
    </location>
</feature>
<proteinExistence type="predicted"/>
<evidence type="ECO:0000256" key="1">
    <source>
        <dbReference type="SAM" id="SignalP"/>
    </source>
</evidence>
<gene>
    <name evidence="3" type="ORF">MTBPR1_60206</name>
</gene>
<reference evidence="3 4" key="1">
    <citation type="submission" date="2016-07" db="EMBL/GenBank/DDBJ databases">
        <authorList>
            <person name="Lefevre C.T."/>
        </authorList>
    </citation>
    <scope>NUCLEOTIDE SEQUENCE [LARGE SCALE GENOMIC DNA]</scope>
    <source>
        <strain evidence="3">PR1</strain>
    </source>
</reference>
<keyword evidence="1" id="KW-0732">Signal</keyword>
<dbReference type="SMART" id="SM00228">
    <property type="entry name" value="PDZ"/>
    <property type="match status" value="1"/>
</dbReference>
<sequence length="268" mass="29842">MMRVLIAFSLLFSLSACVNNIEKYYQANSTAPNSSQIIAHSGPAEITQISSASAYEKTYSLMEEGYLYLGNSAFEGKGATEAHLQAVAQQVGAAKVLFIKKYIGTEDHSFAMTVPETQTTYHSGSFDTVSNPYSVNYSGTSTTYGTSTTWIPNMVKTYDQEALFFVKRRPGGFGAQVRNLTIEQRKKTNSNMGVSLAVVFKDSSAFYANLMRDDILISINETRIKDGKHFVQLRKKYAGQKKVPVTFWRDGNVYTTFMDIDPEFTPMS</sequence>
<dbReference type="OrthoDB" id="5948439at2"/>
<dbReference type="RefSeq" id="WP_126465253.1">
    <property type="nucleotide sequence ID" value="NZ_FLYE01000045.1"/>
</dbReference>
<accession>A0A1C3RKC0</accession>
<protein>
    <submittedName>
        <fullName evidence="3">Putative PDZ/DHR/GLGF domain protein</fullName>
    </submittedName>
</protein>
<dbReference type="STRING" id="1867952.MTBPR1_60206"/>
<dbReference type="Gene3D" id="2.30.42.10">
    <property type="match status" value="1"/>
</dbReference>
<dbReference type="EMBL" id="FLYE01000045">
    <property type="protein sequence ID" value="SCA57693.1"/>
    <property type="molecule type" value="Genomic_DNA"/>
</dbReference>
<keyword evidence="4" id="KW-1185">Reference proteome</keyword>
<dbReference type="AlphaFoldDB" id="A0A1C3RKC0"/>
<dbReference type="InterPro" id="IPR036034">
    <property type="entry name" value="PDZ_sf"/>
</dbReference>
<feature type="signal peptide" evidence="1">
    <location>
        <begin position="1"/>
        <end position="18"/>
    </location>
</feature>
<evidence type="ECO:0000313" key="3">
    <source>
        <dbReference type="EMBL" id="SCA57693.1"/>
    </source>
</evidence>
<feature type="domain" description="PDZ" evidence="2">
    <location>
        <begin position="171"/>
        <end position="251"/>
    </location>
</feature>
<name>A0A1C3RKC0_9PROT</name>
<evidence type="ECO:0000259" key="2">
    <source>
        <dbReference type="SMART" id="SM00228"/>
    </source>
</evidence>
<dbReference type="PROSITE" id="PS51257">
    <property type="entry name" value="PROKAR_LIPOPROTEIN"/>
    <property type="match status" value="1"/>
</dbReference>
<dbReference type="Proteomes" id="UP000231658">
    <property type="component" value="Unassembled WGS sequence"/>
</dbReference>
<dbReference type="InterPro" id="IPR001478">
    <property type="entry name" value="PDZ"/>
</dbReference>